<name>A0ABN5FAS7_9FLAO</name>
<organism evidence="4 5">
    <name type="scientific">Polaribacter sejongensis</name>
    <dbReference type="NCBI Taxonomy" id="985043"/>
    <lineage>
        <taxon>Bacteria</taxon>
        <taxon>Pseudomonadati</taxon>
        <taxon>Bacteroidota</taxon>
        <taxon>Flavobacteriia</taxon>
        <taxon>Flavobacteriales</taxon>
        <taxon>Flavobacteriaceae</taxon>
    </lineage>
</organism>
<proteinExistence type="predicted"/>
<dbReference type="Pfam" id="PF18962">
    <property type="entry name" value="Por_Secre_tail"/>
    <property type="match status" value="1"/>
</dbReference>
<dbReference type="RefSeq" id="WP_208889713.1">
    <property type="nucleotide sequence ID" value="NZ_CP019336.1"/>
</dbReference>
<evidence type="ECO:0000256" key="1">
    <source>
        <dbReference type="ARBA" id="ARBA00022729"/>
    </source>
</evidence>
<keyword evidence="1 2" id="KW-0732">Signal</keyword>
<gene>
    <name evidence="4" type="ORF">BTO15_17040</name>
</gene>
<dbReference type="InterPro" id="IPR026444">
    <property type="entry name" value="Secre_tail"/>
</dbReference>
<dbReference type="Proteomes" id="UP000232721">
    <property type="component" value="Chromosome"/>
</dbReference>
<sequence>MKKITLLLLTFCSFVVVGQVKLTSSVEEYFDGTNWLNSAKYVYEYDTNNNLTSENYYYWNSITALWEYNGKEKIVYNSANKITSESYEGYDSSTGNVTYGYKTNYVYNGNNELIESTSLELSNGVYVNENKSTYTYIDNKITELIDLSWNGSAWVLIAESDDQDSSSKITISYGVNGLVSEFIYYEWNGSSWSADDKDVYTYNANNKIANLVSYDWNGSAYDISYKEEYNYDANDNLILEEDFDYSDGSYESEYEMSYTFDETQIMSSFTHPFIDRHGFEALTGQDTKFINKLIGSVEDSNYRNTYYYGEETASAKDFGSIDFAVFPNPTKNILKIDAANFTLKNIEIFNVLGKKVFASTKSEINIAHLVNGVYLVKIESEKGGVATKRIIKN</sequence>
<accession>A0ABN5FAS7</accession>
<feature type="chain" id="PRO_5046732136" description="Secretion system C-terminal sorting domain-containing protein" evidence="2">
    <location>
        <begin position="19"/>
        <end position="393"/>
    </location>
</feature>
<evidence type="ECO:0000256" key="2">
    <source>
        <dbReference type="SAM" id="SignalP"/>
    </source>
</evidence>
<feature type="domain" description="Secretion system C-terminal sorting" evidence="3">
    <location>
        <begin position="325"/>
        <end position="391"/>
    </location>
</feature>
<reference evidence="4 5" key="1">
    <citation type="submission" date="2017-02" db="EMBL/GenBank/DDBJ databases">
        <title>Trade-off between light-utilization and light-protection in marine flavobacteria.</title>
        <authorList>
            <person name="Kumagai Y."/>
            <person name="Yoshizawa S."/>
            <person name="Kogure K."/>
            <person name="Iwasaki W."/>
        </authorList>
    </citation>
    <scope>NUCLEOTIDE SEQUENCE [LARGE SCALE GENOMIC DNA]</scope>
    <source>
        <strain evidence="4 5">KCTC 23670</strain>
    </source>
</reference>
<feature type="signal peptide" evidence="2">
    <location>
        <begin position="1"/>
        <end position="18"/>
    </location>
</feature>
<dbReference type="EMBL" id="CP019336">
    <property type="protein sequence ID" value="AUC23694.1"/>
    <property type="molecule type" value="Genomic_DNA"/>
</dbReference>
<evidence type="ECO:0000313" key="4">
    <source>
        <dbReference type="EMBL" id="AUC23694.1"/>
    </source>
</evidence>
<evidence type="ECO:0000313" key="5">
    <source>
        <dbReference type="Proteomes" id="UP000232721"/>
    </source>
</evidence>
<keyword evidence="5" id="KW-1185">Reference proteome</keyword>
<dbReference type="Gene3D" id="2.40.128.720">
    <property type="match status" value="3"/>
</dbReference>
<dbReference type="NCBIfam" id="TIGR04183">
    <property type="entry name" value="Por_Secre_tail"/>
    <property type="match status" value="1"/>
</dbReference>
<protein>
    <recommendedName>
        <fullName evidence="3">Secretion system C-terminal sorting domain-containing protein</fullName>
    </recommendedName>
</protein>
<evidence type="ECO:0000259" key="3">
    <source>
        <dbReference type="Pfam" id="PF18962"/>
    </source>
</evidence>